<evidence type="ECO:0000256" key="6">
    <source>
        <dbReference type="ARBA" id="ARBA00022833"/>
    </source>
</evidence>
<dbReference type="GO" id="GO:0008270">
    <property type="term" value="F:zinc ion binding"/>
    <property type="evidence" value="ECO:0007669"/>
    <property type="project" value="UniProtKB-KW"/>
</dbReference>
<dbReference type="InterPro" id="IPR039739">
    <property type="entry name" value="MAG2/RNF10"/>
</dbReference>
<feature type="region of interest" description="Disordered" evidence="10">
    <location>
        <begin position="1"/>
        <end position="62"/>
    </location>
</feature>
<dbReference type="Gene3D" id="3.30.40.10">
    <property type="entry name" value="Zinc/RING finger domain, C3HC4 (zinc finger)"/>
    <property type="match status" value="1"/>
</dbReference>
<gene>
    <name evidence="12" type="ORF">LOTGIDRAFT_228391</name>
</gene>
<evidence type="ECO:0000256" key="8">
    <source>
        <dbReference type="ARBA" id="ARBA00035390"/>
    </source>
</evidence>
<feature type="compositionally biased region" description="Basic residues" evidence="10">
    <location>
        <begin position="724"/>
        <end position="734"/>
    </location>
</feature>
<evidence type="ECO:0000256" key="7">
    <source>
        <dbReference type="ARBA" id="ARBA00035131"/>
    </source>
</evidence>
<reference evidence="12 13" key="1">
    <citation type="journal article" date="2013" name="Nature">
        <title>Insights into bilaterian evolution from three spiralian genomes.</title>
        <authorList>
            <person name="Simakov O."/>
            <person name="Marletaz F."/>
            <person name="Cho S.J."/>
            <person name="Edsinger-Gonzales E."/>
            <person name="Havlak P."/>
            <person name="Hellsten U."/>
            <person name="Kuo D.H."/>
            <person name="Larsson T."/>
            <person name="Lv J."/>
            <person name="Arendt D."/>
            <person name="Savage R."/>
            <person name="Osoegawa K."/>
            <person name="de Jong P."/>
            <person name="Grimwood J."/>
            <person name="Chapman J.A."/>
            <person name="Shapiro H."/>
            <person name="Aerts A."/>
            <person name="Otillar R.P."/>
            <person name="Terry A.Y."/>
            <person name="Boore J.L."/>
            <person name="Grigoriev I.V."/>
            <person name="Lindberg D.R."/>
            <person name="Seaver E.C."/>
            <person name="Weisblat D.A."/>
            <person name="Putnam N.H."/>
            <person name="Rokhsar D.S."/>
        </authorList>
    </citation>
    <scope>NUCLEOTIDE SEQUENCE [LARGE SCALE GENOMIC DNA]</scope>
</reference>
<dbReference type="AlphaFoldDB" id="V4C829"/>
<keyword evidence="5 9" id="KW-0863">Zinc-finger</keyword>
<dbReference type="Proteomes" id="UP000030746">
    <property type="component" value="Unassembled WGS sequence"/>
</dbReference>
<dbReference type="PROSITE" id="PS50089">
    <property type="entry name" value="ZF_RING_2"/>
    <property type="match status" value="1"/>
</dbReference>
<dbReference type="EMBL" id="KB201304">
    <property type="protein sequence ID" value="ESO97849.1"/>
    <property type="molecule type" value="Genomic_DNA"/>
</dbReference>
<comment type="subcellular location">
    <subcellularLocation>
        <location evidence="1">Cytoplasm</location>
    </subcellularLocation>
</comment>
<feature type="domain" description="RING-type" evidence="11">
    <location>
        <begin position="161"/>
        <end position="202"/>
    </location>
</feature>
<evidence type="ECO:0000313" key="13">
    <source>
        <dbReference type="Proteomes" id="UP000030746"/>
    </source>
</evidence>
<keyword evidence="6" id="KW-0862">Zinc</keyword>
<dbReference type="PROSITE" id="PS00518">
    <property type="entry name" value="ZF_RING_1"/>
    <property type="match status" value="1"/>
</dbReference>
<feature type="compositionally biased region" description="Basic and acidic residues" evidence="10">
    <location>
        <begin position="563"/>
        <end position="579"/>
    </location>
</feature>
<dbReference type="InterPro" id="IPR018957">
    <property type="entry name" value="Znf_C3HC4_RING-type"/>
</dbReference>
<dbReference type="SMART" id="SM00184">
    <property type="entry name" value="RING"/>
    <property type="match status" value="1"/>
</dbReference>
<feature type="compositionally biased region" description="Low complexity" evidence="10">
    <location>
        <begin position="613"/>
        <end position="629"/>
    </location>
</feature>
<evidence type="ECO:0000259" key="11">
    <source>
        <dbReference type="PROSITE" id="PS50089"/>
    </source>
</evidence>
<evidence type="ECO:0000256" key="9">
    <source>
        <dbReference type="PROSITE-ProRule" id="PRU00175"/>
    </source>
</evidence>
<dbReference type="GO" id="GO:0045944">
    <property type="term" value="P:positive regulation of transcription by RNA polymerase II"/>
    <property type="evidence" value="ECO:0007669"/>
    <property type="project" value="TreeGrafter"/>
</dbReference>
<dbReference type="RefSeq" id="XP_009051690.1">
    <property type="nucleotide sequence ID" value="XM_009053442.1"/>
</dbReference>
<feature type="region of interest" description="Disordered" evidence="10">
    <location>
        <begin position="706"/>
        <end position="747"/>
    </location>
</feature>
<name>V4C829_LOTGI</name>
<dbReference type="CDD" id="cd16536">
    <property type="entry name" value="RING-HC_RNF10"/>
    <property type="match status" value="1"/>
</dbReference>
<dbReference type="InterPro" id="IPR001841">
    <property type="entry name" value="Znf_RING"/>
</dbReference>
<dbReference type="InterPro" id="IPR013083">
    <property type="entry name" value="Znf_RING/FYVE/PHD"/>
</dbReference>
<dbReference type="OMA" id="PRWKKCP"/>
<dbReference type="Pfam" id="PF00097">
    <property type="entry name" value="zf-C3HC4"/>
    <property type="match status" value="1"/>
</dbReference>
<feature type="compositionally biased region" description="Basic and acidic residues" evidence="10">
    <location>
        <begin position="714"/>
        <end position="723"/>
    </location>
</feature>
<dbReference type="GO" id="GO:0005737">
    <property type="term" value="C:cytoplasm"/>
    <property type="evidence" value="ECO:0007669"/>
    <property type="project" value="UniProtKB-SubCell"/>
</dbReference>
<comment type="similarity">
    <text evidence="2">Belongs to the RNF10 family.</text>
</comment>
<keyword evidence="4" id="KW-0479">Metal-binding</keyword>
<dbReference type="STRING" id="225164.V4C829"/>
<feature type="compositionally biased region" description="Polar residues" evidence="10">
    <location>
        <begin position="737"/>
        <end position="747"/>
    </location>
</feature>
<dbReference type="OrthoDB" id="302966at2759"/>
<dbReference type="PANTHER" id="PTHR12983:SF9">
    <property type="entry name" value="E3 UBIQUITIN-PROTEIN LIGASE RNF10"/>
    <property type="match status" value="1"/>
</dbReference>
<keyword evidence="13" id="KW-1185">Reference proteome</keyword>
<feature type="compositionally biased region" description="Polar residues" evidence="10">
    <location>
        <begin position="1"/>
        <end position="12"/>
    </location>
</feature>
<dbReference type="InterPro" id="IPR017907">
    <property type="entry name" value="Znf_RING_CS"/>
</dbReference>
<dbReference type="CTD" id="20247646"/>
<dbReference type="KEGG" id="lgi:LOTGIDRAFT_228391"/>
<evidence type="ECO:0000256" key="3">
    <source>
        <dbReference type="ARBA" id="ARBA00022490"/>
    </source>
</evidence>
<dbReference type="PANTHER" id="PTHR12983">
    <property type="entry name" value="RING FINGER 10 FAMILY MEMBER"/>
    <property type="match status" value="1"/>
</dbReference>
<feature type="region of interest" description="Disordered" evidence="10">
    <location>
        <begin position="613"/>
        <end position="685"/>
    </location>
</feature>
<accession>V4C829</accession>
<sequence length="747" mass="84366">MASLNSDNSNKFPRNKKRESNGRGGSDNGNSRKPPPQKWRSAGDKRPRSRTSNTFDRQREEVVQSYQEEYGSMYGPKKGNLNHLLNFSFAPREVDAFVGGNVKRTKTNRVRFDKKRFLQANCQFIVKDTGDYSLHTADPDILVDWNLVELVRLYSHNEPACPICMDTPVAAKVTRCGHIYCWSCILHLLSLEDGSWAECPICYSPVLAKDLRSAESVIIKSYKIGDIITMKLMKRECGTNYSVPKDIWSDRQGKLHRYLEDINITKYMKLLAASASEILQHVVDREKTSLQTQLIDTEDSEVCFIETALAQLQEREKDLVMQALVETSFNKFDKMAQRKGDTKTDDKIKATASLTGDIDRRVKTLSVGSTTSDEYPEITAGRFKTFSESSVSDIEGALESCSDMPTSQSVPSDLGACAAEMIEDVTISEESYTEPEMSTDMMNTNIHKPKNKRVYVSKNGYHCFQAEDGQQIYIHNLNSRCLTHEYGSLEQSPASITARIIDIRTMNMSEELRSRTKYLNHLPLSSEFQQVELDLKPPIVSRPTLDLFHSEIDRKKKSRIRKEKSERQREKQISLEEDKRMGKYPELNISLKSEYQFPSHINSYNDHPVLSVQSQSVSVDSPVSPDITTPSPPDDRQSLSFAQMLRNGPTKSPVQAWPKLQSKASSSPVVKEEKTTVYIDSDGEELEDYTPVPEFKQSFGNALQAALDSATAKSESKSAGKQKDGKKKKNKKVKLLFSTSMSRGATE</sequence>
<organism evidence="12 13">
    <name type="scientific">Lottia gigantea</name>
    <name type="common">Giant owl limpet</name>
    <dbReference type="NCBI Taxonomy" id="225164"/>
    <lineage>
        <taxon>Eukaryota</taxon>
        <taxon>Metazoa</taxon>
        <taxon>Spiralia</taxon>
        <taxon>Lophotrochozoa</taxon>
        <taxon>Mollusca</taxon>
        <taxon>Gastropoda</taxon>
        <taxon>Patellogastropoda</taxon>
        <taxon>Lottioidea</taxon>
        <taxon>Lottiidae</taxon>
        <taxon>Lottia</taxon>
    </lineage>
</organism>
<evidence type="ECO:0000256" key="1">
    <source>
        <dbReference type="ARBA" id="ARBA00004496"/>
    </source>
</evidence>
<dbReference type="HOGENOM" id="CLU_018206_1_0_1"/>
<evidence type="ECO:0000313" key="12">
    <source>
        <dbReference type="EMBL" id="ESO97849.1"/>
    </source>
</evidence>
<protein>
    <recommendedName>
        <fullName evidence="7">E3 ubiquitin-protein ligase RNF10</fullName>
    </recommendedName>
    <alternativeName>
        <fullName evidence="8">RING finger protein 10</fullName>
    </alternativeName>
</protein>
<evidence type="ECO:0000256" key="4">
    <source>
        <dbReference type="ARBA" id="ARBA00022723"/>
    </source>
</evidence>
<keyword evidence="3" id="KW-0963">Cytoplasm</keyword>
<evidence type="ECO:0000256" key="10">
    <source>
        <dbReference type="SAM" id="MobiDB-lite"/>
    </source>
</evidence>
<dbReference type="GO" id="GO:0000976">
    <property type="term" value="F:transcription cis-regulatory region binding"/>
    <property type="evidence" value="ECO:0007669"/>
    <property type="project" value="TreeGrafter"/>
</dbReference>
<evidence type="ECO:0000256" key="5">
    <source>
        <dbReference type="ARBA" id="ARBA00022771"/>
    </source>
</evidence>
<dbReference type="SUPFAM" id="SSF57850">
    <property type="entry name" value="RING/U-box"/>
    <property type="match status" value="1"/>
</dbReference>
<dbReference type="GeneID" id="20247646"/>
<proteinExistence type="inferred from homology"/>
<feature type="region of interest" description="Disordered" evidence="10">
    <location>
        <begin position="555"/>
        <end position="579"/>
    </location>
</feature>
<evidence type="ECO:0000256" key="2">
    <source>
        <dbReference type="ARBA" id="ARBA00008117"/>
    </source>
</evidence>